<dbReference type="Proteomes" id="UP000094147">
    <property type="component" value="Chromosome"/>
</dbReference>
<organism evidence="8 9">
    <name type="scientific">Kangiella sediminilitoris</name>
    <dbReference type="NCBI Taxonomy" id="1144748"/>
    <lineage>
        <taxon>Bacteria</taxon>
        <taxon>Pseudomonadati</taxon>
        <taxon>Pseudomonadota</taxon>
        <taxon>Gammaproteobacteria</taxon>
        <taxon>Kangiellales</taxon>
        <taxon>Kangiellaceae</taxon>
        <taxon>Kangiella</taxon>
    </lineage>
</organism>
<dbReference type="GO" id="GO:0046688">
    <property type="term" value="P:response to copper ion"/>
    <property type="evidence" value="ECO:0007669"/>
    <property type="project" value="UniProtKB-UniRule"/>
</dbReference>
<protein>
    <recommendedName>
        <fullName evidence="6">Copper resistance protein D</fullName>
    </recommendedName>
</protein>
<comment type="subcellular location">
    <subcellularLocation>
        <location evidence="6">Cell inner membrane</location>
        <topology evidence="6">Multi-pass membrane protein</topology>
    </subcellularLocation>
    <subcellularLocation>
        <location evidence="1">Cell membrane</location>
        <topology evidence="1">Multi-pass membrane protein</topology>
    </subcellularLocation>
</comment>
<evidence type="ECO:0000256" key="2">
    <source>
        <dbReference type="ARBA" id="ARBA00022475"/>
    </source>
</evidence>
<dbReference type="OrthoDB" id="5780104at2"/>
<feature type="transmembrane region" description="Helical" evidence="6">
    <location>
        <begin position="224"/>
        <end position="244"/>
    </location>
</feature>
<keyword evidence="9" id="KW-1185">Reference proteome</keyword>
<dbReference type="GO" id="GO:0005886">
    <property type="term" value="C:plasma membrane"/>
    <property type="evidence" value="ECO:0007669"/>
    <property type="project" value="UniProtKB-SubCell"/>
</dbReference>
<evidence type="ECO:0000313" key="9">
    <source>
        <dbReference type="Proteomes" id="UP000094147"/>
    </source>
</evidence>
<feature type="transmembrane region" description="Helical" evidence="6">
    <location>
        <begin position="193"/>
        <end position="212"/>
    </location>
</feature>
<dbReference type="PANTHER" id="PTHR34820:SF4">
    <property type="entry name" value="INNER MEMBRANE PROTEIN YEBZ"/>
    <property type="match status" value="1"/>
</dbReference>
<gene>
    <name evidence="8" type="ORF">KS2013_1133</name>
</gene>
<dbReference type="RefSeq" id="WP_068990996.1">
    <property type="nucleotide sequence ID" value="NZ_CP012418.1"/>
</dbReference>
<feature type="transmembrane region" description="Helical" evidence="6">
    <location>
        <begin position="45"/>
        <end position="62"/>
    </location>
</feature>
<dbReference type="GO" id="GO:0006825">
    <property type="term" value="P:copper ion transport"/>
    <property type="evidence" value="ECO:0007669"/>
    <property type="project" value="InterPro"/>
</dbReference>
<dbReference type="KEGG" id="ksd:KS2013_1133"/>
<evidence type="ECO:0000259" key="7">
    <source>
        <dbReference type="Pfam" id="PF05425"/>
    </source>
</evidence>
<evidence type="ECO:0000256" key="6">
    <source>
        <dbReference type="RuleBase" id="RU369037"/>
    </source>
</evidence>
<reference evidence="9" key="1">
    <citation type="submission" date="2015-08" db="EMBL/GenBank/DDBJ databases">
        <authorList>
            <person name="Kim K.M."/>
        </authorList>
    </citation>
    <scope>NUCLEOTIDE SEQUENCE [LARGE SCALE GENOMIC DNA]</scope>
    <source>
        <strain evidence="9">KCTC 23892</strain>
    </source>
</reference>
<sequence>MNTDLWSLLSAIFKFGTYIGVATILGVVALILIKSNALKESYKSIMIKVVLGIIGTVGYFFTQVGGFAQSGFGGMFDADIIQLLYSTGNGDLLLFRTLGLAYFLFVLMLFHKKIFQLKSSLLAVVLLPSVLCVLWSFTAVGHIADLEWYWQFLLLSHVLVALAWAGSLAPLSRSVETYNKKNSSQMLSHYSKLGIVIVIILFIAGLGLSLKLMILGDNPVATEYIVTFSLKIALVLVMLGLAAYHKFVLSEKLLTDSVKTTDISKSIKKENIIGYGVLLVTALLTTIVGINH</sequence>
<feature type="transmembrane region" description="Helical" evidence="6">
    <location>
        <begin position="12"/>
        <end position="33"/>
    </location>
</feature>
<dbReference type="InterPro" id="IPR032694">
    <property type="entry name" value="CopC/D"/>
</dbReference>
<feature type="transmembrane region" description="Helical" evidence="6">
    <location>
        <begin position="149"/>
        <end position="172"/>
    </location>
</feature>
<comment type="function">
    <text evidence="6">Involved in copper resistance.</text>
</comment>
<feature type="transmembrane region" description="Helical" evidence="6">
    <location>
        <begin position="122"/>
        <end position="143"/>
    </location>
</feature>
<keyword evidence="6" id="KW-0186">Copper</keyword>
<keyword evidence="5 6" id="KW-0472">Membrane</keyword>
<name>A0A1B3BAM4_9GAMM</name>
<evidence type="ECO:0000256" key="5">
    <source>
        <dbReference type="ARBA" id="ARBA00023136"/>
    </source>
</evidence>
<dbReference type="PANTHER" id="PTHR34820">
    <property type="entry name" value="INNER MEMBRANE PROTEIN YEBZ"/>
    <property type="match status" value="1"/>
</dbReference>
<feature type="transmembrane region" description="Helical" evidence="6">
    <location>
        <begin position="272"/>
        <end position="290"/>
    </location>
</feature>
<feature type="domain" description="Copper resistance protein D" evidence="7">
    <location>
        <begin position="185"/>
        <end position="284"/>
    </location>
</feature>
<dbReference type="InterPro" id="IPR008457">
    <property type="entry name" value="Cu-R_CopD_dom"/>
</dbReference>
<dbReference type="AlphaFoldDB" id="A0A1B3BAM4"/>
<comment type="similarity">
    <text evidence="6">Belongs to the CopD family.</text>
</comment>
<accession>A0A1B3BAM4</accession>
<keyword evidence="2 6" id="KW-1003">Cell membrane</keyword>
<evidence type="ECO:0000256" key="3">
    <source>
        <dbReference type="ARBA" id="ARBA00022692"/>
    </source>
</evidence>
<evidence type="ECO:0000256" key="1">
    <source>
        <dbReference type="ARBA" id="ARBA00004651"/>
    </source>
</evidence>
<keyword evidence="6" id="KW-0997">Cell inner membrane</keyword>
<dbReference type="Pfam" id="PF05425">
    <property type="entry name" value="CopD"/>
    <property type="match status" value="1"/>
</dbReference>
<dbReference type="STRING" id="1144748.KS2013_1133"/>
<keyword evidence="3 6" id="KW-0812">Transmembrane</keyword>
<keyword evidence="4 6" id="KW-1133">Transmembrane helix</keyword>
<feature type="transmembrane region" description="Helical" evidence="6">
    <location>
        <begin position="93"/>
        <end position="110"/>
    </location>
</feature>
<proteinExistence type="inferred from homology"/>
<evidence type="ECO:0000313" key="8">
    <source>
        <dbReference type="EMBL" id="AOE49853.1"/>
    </source>
</evidence>
<evidence type="ECO:0000256" key="4">
    <source>
        <dbReference type="ARBA" id="ARBA00022989"/>
    </source>
</evidence>
<dbReference type="EMBL" id="CP012418">
    <property type="protein sequence ID" value="AOE49853.1"/>
    <property type="molecule type" value="Genomic_DNA"/>
</dbReference>